<keyword evidence="9 12" id="KW-0030">Aminoacyl-tRNA synthetase</keyword>
<dbReference type="InterPro" id="IPR019499">
    <property type="entry name" value="Val-tRNA_synth_tRNA-bd"/>
</dbReference>
<dbReference type="Pfam" id="PF10458">
    <property type="entry name" value="Val_tRNA-synt_C"/>
    <property type="match status" value="1"/>
</dbReference>
<dbReference type="SUPFAM" id="SSF47323">
    <property type="entry name" value="Anticodon-binding domain of a subclass of class I aminoacyl-tRNA synthetases"/>
    <property type="match status" value="1"/>
</dbReference>
<dbReference type="NCBIfam" id="TIGR00422">
    <property type="entry name" value="valS"/>
    <property type="match status" value="1"/>
</dbReference>
<dbReference type="GO" id="GO:0005829">
    <property type="term" value="C:cytosol"/>
    <property type="evidence" value="ECO:0007669"/>
    <property type="project" value="TreeGrafter"/>
</dbReference>
<organism evidence="16 17">
    <name type="scientific">candidate division WOR-3 bacterium JGI_Cruoil_03_51_56</name>
    <dbReference type="NCBI Taxonomy" id="1973747"/>
    <lineage>
        <taxon>Bacteria</taxon>
        <taxon>Bacteria division WOR-3</taxon>
    </lineage>
</organism>
<comment type="subunit">
    <text evidence="2 12">Monomer.</text>
</comment>
<name>A0A235BR92_UNCW3</name>
<dbReference type="InterPro" id="IPR033705">
    <property type="entry name" value="Anticodon_Ia_Val"/>
</dbReference>
<proteinExistence type="inferred from homology"/>
<dbReference type="SUPFAM" id="SSF46589">
    <property type="entry name" value="tRNA-binding arm"/>
    <property type="match status" value="1"/>
</dbReference>
<reference evidence="16 17" key="1">
    <citation type="submission" date="2017-07" db="EMBL/GenBank/DDBJ databases">
        <title>Recovery of genomes from metagenomes via a dereplication, aggregation, and scoring strategy.</title>
        <authorList>
            <person name="Sieber C.M."/>
            <person name="Probst A.J."/>
            <person name="Sharrar A."/>
            <person name="Thomas B.C."/>
            <person name="Hess M."/>
            <person name="Tringe S.G."/>
            <person name="Banfield J.F."/>
        </authorList>
    </citation>
    <scope>NUCLEOTIDE SEQUENCE [LARGE SCALE GENOMIC DNA]</scope>
    <source>
        <strain evidence="16">JGI_Cruoil_03_51_56</strain>
    </source>
</reference>
<dbReference type="HAMAP" id="MF_02004">
    <property type="entry name" value="Val_tRNA_synth_type1"/>
    <property type="match status" value="1"/>
</dbReference>
<comment type="caution">
    <text evidence="12">Lacks conserved residue(s) required for the propagation of feature annotation.</text>
</comment>
<dbReference type="Gene3D" id="3.40.50.620">
    <property type="entry name" value="HUPs"/>
    <property type="match status" value="2"/>
</dbReference>
<evidence type="ECO:0000259" key="14">
    <source>
        <dbReference type="Pfam" id="PF08264"/>
    </source>
</evidence>
<feature type="domain" description="Valyl-tRNA synthetase tRNA-binding arm" evidence="15">
    <location>
        <begin position="810"/>
        <end position="872"/>
    </location>
</feature>
<dbReference type="InterPro" id="IPR010978">
    <property type="entry name" value="tRNA-bd_arm"/>
</dbReference>
<dbReference type="InterPro" id="IPR014729">
    <property type="entry name" value="Rossmann-like_a/b/a_fold"/>
</dbReference>
<dbReference type="NCBIfam" id="NF004349">
    <property type="entry name" value="PRK05729.1"/>
    <property type="match status" value="1"/>
</dbReference>
<dbReference type="InterPro" id="IPR009080">
    <property type="entry name" value="tRNAsynth_Ia_anticodon-bd"/>
</dbReference>
<evidence type="ECO:0000256" key="6">
    <source>
        <dbReference type="ARBA" id="ARBA00022840"/>
    </source>
</evidence>
<dbReference type="GO" id="GO:0006438">
    <property type="term" value="P:valyl-tRNA aminoacylation"/>
    <property type="evidence" value="ECO:0007669"/>
    <property type="project" value="UniProtKB-UniRule"/>
</dbReference>
<evidence type="ECO:0000256" key="11">
    <source>
        <dbReference type="ARBA" id="ARBA00060830"/>
    </source>
</evidence>
<dbReference type="GO" id="GO:0004832">
    <property type="term" value="F:valine-tRNA ligase activity"/>
    <property type="evidence" value="ECO:0007669"/>
    <property type="project" value="UniProtKB-UniRule"/>
</dbReference>
<dbReference type="CDD" id="cd00817">
    <property type="entry name" value="ValRS_core"/>
    <property type="match status" value="1"/>
</dbReference>
<dbReference type="Gene3D" id="3.90.740.10">
    <property type="entry name" value="Valyl/Leucyl/Isoleucyl-tRNA synthetase, editing domain"/>
    <property type="match status" value="1"/>
</dbReference>
<dbReference type="FunFam" id="3.40.50.620:FF:000032">
    <property type="entry name" value="Valine--tRNA ligase"/>
    <property type="match status" value="1"/>
</dbReference>
<keyword evidence="6 12" id="KW-0067">ATP-binding</keyword>
<comment type="caution">
    <text evidence="16">The sequence shown here is derived from an EMBL/GenBank/DDBJ whole genome shotgun (WGS) entry which is preliminary data.</text>
</comment>
<evidence type="ECO:0000256" key="4">
    <source>
        <dbReference type="ARBA" id="ARBA00022598"/>
    </source>
</evidence>
<sequence>MPAEKQPDFTSRYNPKPVEAKWYKYWEDNGFFTADAYSQKPKFSIVIPPPNVTGSLHMGHALDNVIPDILIRRKKMQGFETLWLPGTDHAGIGTQVKVERLLAKQGLTRFDLGREKFIERVWEWKEKYGNRIVNQLRSLGCGLDWTRLRFTMDRMLSAAVREAFVRYYKKGLVYRGLYIVNWCPRCGTAISDLEVKYVDQDSHLWYIRYPLADEDGYVTVATTRPETMLGDTAVAVNPSDDRFKSLVGKKLSLPLTDRPIPIVADRAVETEFGTGAVKVTPAHDPVDFEIGERHGLERIKVIGEDARMTTAVPEKYQGLDRNECRKQVVRDLEAAGFLEKIEPYRHSVGTCDRCGTVIEPLASEQWFVKMKALAEPAIKAVKQGKVRFFPERWNRVYLEWMRNIHDWCISRQLWWGHRIPVWYCDCGEVIVSRTDPTECPECGSKHLRQDEDVLDTWFSSALWPFSTMGWPDETPDYKKFYPTDFLTTDPDIIFRWEARMIFSSLEFTGKIPFRDVYIHSTVLAKSGERMSRSKGVGVDPLEVIEKYGTDAVRFTITYLESQSQSYRLWDDRFQLGRNFCNKVWNACRLVYPYIAGARPEDTSWLGLTEPVDNWIRKRFNQVLEKVNQGLDRYAFSSVAATLYDFFWHDLCDWYLEFAKLRLKSNSSEVRFNLYEVVRGVLQLLHPIMPFITEELWLRLKFSKGSLLASTWPKPLVVADKDIDKVEEMRQLIVAVRNIRSDMGVPAKKITDCIVNTADKALIDFLKHNKGLIGQMARVAGLRFSGKRPARCSLAVTSRCEIYVPLENVINIEHEASRLRKEIDNLEGAIAGIDAKFANPNFERRARPEVIKTERKRKAEFQDKLARLEQQLRFL</sequence>
<dbReference type="EC" id="6.1.1.9" evidence="12"/>
<evidence type="ECO:0000259" key="13">
    <source>
        <dbReference type="Pfam" id="PF00133"/>
    </source>
</evidence>
<comment type="similarity">
    <text evidence="11 12">Belongs to the class-I aminoacyl-tRNA synthetase family. ValS type 1 subfamily.</text>
</comment>
<accession>A0A235BR92</accession>
<dbReference type="PROSITE" id="PS00178">
    <property type="entry name" value="AA_TRNA_LIGASE_I"/>
    <property type="match status" value="1"/>
</dbReference>
<evidence type="ECO:0000256" key="8">
    <source>
        <dbReference type="ARBA" id="ARBA00023054"/>
    </source>
</evidence>
<gene>
    <name evidence="12" type="primary">valS</name>
    <name evidence="16" type="ORF">CH330_07860</name>
</gene>
<feature type="domain" description="Methionyl/Valyl/Leucyl/Isoleucyl-tRNA synthetase anticodon-binding" evidence="14">
    <location>
        <begin position="612"/>
        <end position="748"/>
    </location>
</feature>
<comment type="domain">
    <text evidence="12">ValRS has two distinct active sites: one for aminoacylation and one for editing. The misactivated threonine is translocated from the active site to the editing site.</text>
</comment>
<evidence type="ECO:0000313" key="16">
    <source>
        <dbReference type="EMBL" id="OYD14712.1"/>
    </source>
</evidence>
<dbReference type="InterPro" id="IPR002303">
    <property type="entry name" value="Valyl-tRNA_ligase"/>
</dbReference>
<dbReference type="CDD" id="cd07962">
    <property type="entry name" value="Anticodon_Ia_Val"/>
    <property type="match status" value="1"/>
</dbReference>
<dbReference type="GO" id="GO:0002161">
    <property type="term" value="F:aminoacyl-tRNA deacylase activity"/>
    <property type="evidence" value="ECO:0007669"/>
    <property type="project" value="InterPro"/>
</dbReference>
<evidence type="ECO:0000313" key="17">
    <source>
        <dbReference type="Proteomes" id="UP000215559"/>
    </source>
</evidence>
<keyword evidence="4 12" id="KW-0436">Ligase</keyword>
<dbReference type="FunFam" id="1.10.287.380:FF:000001">
    <property type="entry name" value="Valine--tRNA ligase"/>
    <property type="match status" value="1"/>
</dbReference>
<dbReference type="Pfam" id="PF00133">
    <property type="entry name" value="tRNA-synt_1"/>
    <property type="match status" value="1"/>
</dbReference>
<dbReference type="Pfam" id="PF08264">
    <property type="entry name" value="Anticodon_1"/>
    <property type="match status" value="1"/>
</dbReference>
<dbReference type="Proteomes" id="UP000215559">
    <property type="component" value="Unassembled WGS sequence"/>
</dbReference>
<dbReference type="InterPro" id="IPR037118">
    <property type="entry name" value="Val-tRNA_synth_C_sf"/>
</dbReference>
<dbReference type="SUPFAM" id="SSF50677">
    <property type="entry name" value="ValRS/IleRS/LeuRS editing domain"/>
    <property type="match status" value="1"/>
</dbReference>
<dbReference type="Gene3D" id="1.10.730.10">
    <property type="entry name" value="Isoleucyl-tRNA Synthetase, Domain 1"/>
    <property type="match status" value="1"/>
</dbReference>
<evidence type="ECO:0000256" key="1">
    <source>
        <dbReference type="ARBA" id="ARBA00004496"/>
    </source>
</evidence>
<feature type="short sequence motif" description="'HIGH' region" evidence="12">
    <location>
        <begin position="50"/>
        <end position="60"/>
    </location>
</feature>
<evidence type="ECO:0000256" key="9">
    <source>
        <dbReference type="ARBA" id="ARBA00023146"/>
    </source>
</evidence>
<dbReference type="Gene3D" id="1.10.287.380">
    <property type="entry name" value="Valyl-tRNA synthetase, C-terminal domain"/>
    <property type="match status" value="1"/>
</dbReference>
<dbReference type="InterPro" id="IPR001412">
    <property type="entry name" value="aa-tRNA-synth_I_CS"/>
</dbReference>
<feature type="coiled-coil region" evidence="12">
    <location>
        <begin position="808"/>
        <end position="870"/>
    </location>
</feature>
<evidence type="ECO:0000256" key="7">
    <source>
        <dbReference type="ARBA" id="ARBA00022917"/>
    </source>
</evidence>
<dbReference type="SUPFAM" id="SSF52374">
    <property type="entry name" value="Nucleotidylyl transferase"/>
    <property type="match status" value="1"/>
</dbReference>
<dbReference type="PANTHER" id="PTHR11946:SF93">
    <property type="entry name" value="VALINE--TRNA LIGASE, CHLOROPLASTIC_MITOCHONDRIAL 2"/>
    <property type="match status" value="1"/>
</dbReference>
<evidence type="ECO:0000256" key="2">
    <source>
        <dbReference type="ARBA" id="ARBA00011245"/>
    </source>
</evidence>
<dbReference type="EMBL" id="NOZP01000141">
    <property type="protein sequence ID" value="OYD14712.1"/>
    <property type="molecule type" value="Genomic_DNA"/>
</dbReference>
<comment type="catalytic activity">
    <reaction evidence="10 12">
        <text>tRNA(Val) + L-valine + ATP = L-valyl-tRNA(Val) + AMP + diphosphate</text>
        <dbReference type="Rhea" id="RHEA:10704"/>
        <dbReference type="Rhea" id="RHEA-COMP:9672"/>
        <dbReference type="Rhea" id="RHEA-COMP:9708"/>
        <dbReference type="ChEBI" id="CHEBI:30616"/>
        <dbReference type="ChEBI" id="CHEBI:33019"/>
        <dbReference type="ChEBI" id="CHEBI:57762"/>
        <dbReference type="ChEBI" id="CHEBI:78442"/>
        <dbReference type="ChEBI" id="CHEBI:78537"/>
        <dbReference type="ChEBI" id="CHEBI:456215"/>
        <dbReference type="EC" id="6.1.1.9"/>
    </reaction>
</comment>
<dbReference type="AlphaFoldDB" id="A0A235BR92"/>
<dbReference type="InterPro" id="IPR013155">
    <property type="entry name" value="M/V/L/I-tRNA-synth_anticd-bd"/>
</dbReference>
<dbReference type="PANTHER" id="PTHR11946">
    <property type="entry name" value="VALYL-TRNA SYNTHETASES"/>
    <property type="match status" value="1"/>
</dbReference>
<keyword evidence="3 12" id="KW-0963">Cytoplasm</keyword>
<keyword evidence="5 12" id="KW-0547">Nucleotide-binding</keyword>
<dbReference type="PRINTS" id="PR00986">
    <property type="entry name" value="TRNASYNTHVAL"/>
</dbReference>
<keyword evidence="8 12" id="KW-0175">Coiled coil</keyword>
<dbReference type="InterPro" id="IPR009008">
    <property type="entry name" value="Val/Leu/Ile-tRNA-synth_edit"/>
</dbReference>
<evidence type="ECO:0000256" key="10">
    <source>
        <dbReference type="ARBA" id="ARBA00047552"/>
    </source>
</evidence>
<dbReference type="FunFam" id="3.40.50.620:FF:000098">
    <property type="entry name" value="Valine--tRNA ligase"/>
    <property type="match status" value="1"/>
</dbReference>
<keyword evidence="7 12" id="KW-0648">Protein biosynthesis</keyword>
<dbReference type="InterPro" id="IPR002300">
    <property type="entry name" value="aa-tRNA-synth_Ia"/>
</dbReference>
<evidence type="ECO:0000256" key="5">
    <source>
        <dbReference type="ARBA" id="ARBA00022741"/>
    </source>
</evidence>
<comment type="subcellular location">
    <subcellularLocation>
        <location evidence="1 12">Cytoplasm</location>
    </subcellularLocation>
</comment>
<evidence type="ECO:0000256" key="12">
    <source>
        <dbReference type="HAMAP-Rule" id="MF_02004"/>
    </source>
</evidence>
<protein>
    <recommendedName>
        <fullName evidence="12">Valine--tRNA ligase</fullName>
        <ecNumber evidence="12">6.1.1.9</ecNumber>
    </recommendedName>
    <alternativeName>
        <fullName evidence="12">Valyl-tRNA synthetase</fullName>
        <shortName evidence="12">ValRS</shortName>
    </alternativeName>
</protein>
<evidence type="ECO:0000259" key="15">
    <source>
        <dbReference type="Pfam" id="PF10458"/>
    </source>
</evidence>
<evidence type="ECO:0000256" key="3">
    <source>
        <dbReference type="ARBA" id="ARBA00022490"/>
    </source>
</evidence>
<feature type="domain" description="Aminoacyl-tRNA synthetase class Ia" evidence="13">
    <location>
        <begin position="21"/>
        <end position="559"/>
    </location>
</feature>
<comment type="function">
    <text evidence="12">Catalyzes the attachment of valine to tRNA(Val). As ValRS can inadvertently accommodate and process structurally similar amino acids such as threonine, to avoid such errors, it has a 'posttransfer' editing activity that hydrolyzes mischarged Thr-tRNA(Val) in a tRNA-dependent manner.</text>
</comment>
<comment type="domain">
    <text evidence="12">The C-terminal coiled-coil domain is crucial for aminoacylation activity.</text>
</comment>
<dbReference type="GO" id="GO:0005524">
    <property type="term" value="F:ATP binding"/>
    <property type="evidence" value="ECO:0007669"/>
    <property type="project" value="UniProtKB-UniRule"/>
</dbReference>